<protein>
    <recommendedName>
        <fullName evidence="3">Fibronectin type-III domain-containing protein</fullName>
    </recommendedName>
</protein>
<keyword evidence="2" id="KW-1185">Reference proteome</keyword>
<dbReference type="AlphaFoldDB" id="T1GQL3"/>
<name>T1GQL3_MEGSC</name>
<evidence type="ECO:0000313" key="2">
    <source>
        <dbReference type="Proteomes" id="UP000015102"/>
    </source>
</evidence>
<evidence type="ECO:0008006" key="3">
    <source>
        <dbReference type="Google" id="ProtNLM"/>
    </source>
</evidence>
<dbReference type="EnsemblMetazoa" id="MESCA005923-RA">
    <property type="protein sequence ID" value="MESCA005923-PA"/>
    <property type="gene ID" value="MESCA005923"/>
</dbReference>
<dbReference type="InterPro" id="IPR013783">
    <property type="entry name" value="Ig-like_fold"/>
</dbReference>
<sequence>MFEGRHGCMMDDWIIEKNLDKNLRYVIKDLKPNTPYALFVKTFSVTGYHVEANSVSKMKYFKTLPGRPTAVQEFYYNIKNTSAVELHWWPPKNLNGFIDSDDELFNGNLTCDAEVDCLLKTRKQRLDLNDDNHFHREVLLLDDVVPNILFSKNTNIKSDSVAEKKPDRVEKVQKVTKKSVTKKPTNQEQKTEKTTTIKSILEYIDSIPEEELGFEGMEIIDGFKDDFAPKSPLTTHVKQVFQKSPNSILEEKRPDKVPQTISSQFDRISSIQVPGNVHSYLLGGLESEEHYKVSIMACVKTHSDSEGLCGPVITMYVTPENLSVAQFFKKYNISLV</sequence>
<organism evidence="1 2">
    <name type="scientific">Megaselia scalaris</name>
    <name type="common">Humpbacked fly</name>
    <name type="synonym">Phora scalaris</name>
    <dbReference type="NCBI Taxonomy" id="36166"/>
    <lineage>
        <taxon>Eukaryota</taxon>
        <taxon>Metazoa</taxon>
        <taxon>Ecdysozoa</taxon>
        <taxon>Arthropoda</taxon>
        <taxon>Hexapoda</taxon>
        <taxon>Insecta</taxon>
        <taxon>Pterygota</taxon>
        <taxon>Neoptera</taxon>
        <taxon>Endopterygota</taxon>
        <taxon>Diptera</taxon>
        <taxon>Brachycera</taxon>
        <taxon>Muscomorpha</taxon>
        <taxon>Platypezoidea</taxon>
        <taxon>Phoridae</taxon>
        <taxon>Megaseliini</taxon>
        <taxon>Megaselia</taxon>
    </lineage>
</organism>
<evidence type="ECO:0000313" key="1">
    <source>
        <dbReference type="EnsemblMetazoa" id="MESCA005923-PA"/>
    </source>
</evidence>
<proteinExistence type="predicted"/>
<reference evidence="2" key="1">
    <citation type="submission" date="2013-02" db="EMBL/GenBank/DDBJ databases">
        <authorList>
            <person name="Hughes D."/>
        </authorList>
    </citation>
    <scope>NUCLEOTIDE SEQUENCE</scope>
    <source>
        <strain>Durham</strain>
        <strain evidence="2">NC isolate 2 -- Noor lab</strain>
    </source>
</reference>
<dbReference type="HOGENOM" id="CLU_827137_0_0_1"/>
<accession>T1GQL3</accession>
<dbReference type="STRING" id="36166.T1GQL3"/>
<dbReference type="Proteomes" id="UP000015102">
    <property type="component" value="Unassembled WGS sequence"/>
</dbReference>
<dbReference type="Gene3D" id="2.60.40.10">
    <property type="entry name" value="Immunoglobulins"/>
    <property type="match status" value="1"/>
</dbReference>
<reference evidence="1" key="2">
    <citation type="submission" date="2015-06" db="UniProtKB">
        <authorList>
            <consortium name="EnsemblMetazoa"/>
        </authorList>
    </citation>
    <scope>IDENTIFICATION</scope>
</reference>
<dbReference type="InterPro" id="IPR036116">
    <property type="entry name" value="FN3_sf"/>
</dbReference>
<dbReference type="EMBL" id="CAQQ02027021">
    <property type="status" value="NOT_ANNOTATED_CDS"/>
    <property type="molecule type" value="Genomic_DNA"/>
</dbReference>
<dbReference type="SUPFAM" id="SSF49265">
    <property type="entry name" value="Fibronectin type III"/>
    <property type="match status" value="1"/>
</dbReference>